<evidence type="ECO:0000313" key="4">
    <source>
        <dbReference type="Proteomes" id="UP001056610"/>
    </source>
</evidence>
<sequence>MKTKLAIIVAVATAVLSGSGLAHADDQPDQPDPNAPKCWTPTPDGWLHVEFVPCGWTYSQAGGWQRLPPPPSPPP</sequence>
<keyword evidence="2" id="KW-0732">Signal</keyword>
<proteinExistence type="predicted"/>
<organism evidence="3 4">
    <name type="scientific">Candidatus Mycobacterium methanotrophicum</name>
    <dbReference type="NCBI Taxonomy" id="2943498"/>
    <lineage>
        <taxon>Bacteria</taxon>
        <taxon>Bacillati</taxon>
        <taxon>Actinomycetota</taxon>
        <taxon>Actinomycetes</taxon>
        <taxon>Mycobacteriales</taxon>
        <taxon>Mycobacteriaceae</taxon>
        <taxon>Mycobacterium</taxon>
    </lineage>
</organism>
<reference evidence="3" key="1">
    <citation type="submission" date="2022-05" db="EMBL/GenBank/DDBJ databases">
        <title>A methanotrophic Mycobacterium dominates a cave microbial ecosystem.</title>
        <authorList>
            <person name="Van Spanning R.J.M."/>
            <person name="Guan Q."/>
            <person name="Melkonian C."/>
            <person name="Gallant J."/>
            <person name="Polerecky L."/>
            <person name="Flot J.-F."/>
            <person name="Brandt B.W."/>
            <person name="Braster M."/>
            <person name="Iturbe Espinoza P."/>
            <person name="Aerts J."/>
            <person name="Meima-Franke M."/>
            <person name="Piersma S.R."/>
            <person name="Bunduc C."/>
            <person name="Ummels R."/>
            <person name="Pain A."/>
            <person name="Fleming E.J."/>
            <person name="van der Wel N."/>
            <person name="Gherman V.D."/>
            <person name="Sarbu S.M."/>
            <person name="Bodelier P.L.E."/>
            <person name="Bitter W."/>
        </authorList>
    </citation>
    <scope>NUCLEOTIDE SEQUENCE</scope>
    <source>
        <strain evidence="3">Sulfur Cave</strain>
    </source>
</reference>
<keyword evidence="4" id="KW-1185">Reference proteome</keyword>
<dbReference type="Proteomes" id="UP001056610">
    <property type="component" value="Chromosome"/>
</dbReference>
<dbReference type="EMBL" id="CP097320">
    <property type="protein sequence ID" value="UQX09815.1"/>
    <property type="molecule type" value="Genomic_DNA"/>
</dbReference>
<evidence type="ECO:0008006" key="5">
    <source>
        <dbReference type="Google" id="ProtNLM"/>
    </source>
</evidence>
<feature type="region of interest" description="Disordered" evidence="1">
    <location>
        <begin position="19"/>
        <end position="39"/>
    </location>
</feature>
<evidence type="ECO:0000256" key="2">
    <source>
        <dbReference type="SAM" id="SignalP"/>
    </source>
</evidence>
<accession>A0ABY4QFN6</accession>
<gene>
    <name evidence="3" type="ORF">M5I08_16200</name>
</gene>
<feature type="chain" id="PRO_5046643216" description="Secreted protein" evidence="2">
    <location>
        <begin position="25"/>
        <end position="75"/>
    </location>
</feature>
<evidence type="ECO:0000313" key="3">
    <source>
        <dbReference type="EMBL" id="UQX09815.1"/>
    </source>
</evidence>
<protein>
    <recommendedName>
        <fullName evidence="5">Secreted protein</fullName>
    </recommendedName>
</protein>
<dbReference type="RefSeq" id="WP_249762832.1">
    <property type="nucleotide sequence ID" value="NZ_CAJUXY010000038.1"/>
</dbReference>
<evidence type="ECO:0000256" key="1">
    <source>
        <dbReference type="SAM" id="MobiDB-lite"/>
    </source>
</evidence>
<feature type="signal peptide" evidence="2">
    <location>
        <begin position="1"/>
        <end position="24"/>
    </location>
</feature>
<name>A0ABY4QFN6_9MYCO</name>